<dbReference type="EMBL" id="MU863875">
    <property type="protein sequence ID" value="KAK4205731.1"/>
    <property type="molecule type" value="Genomic_DNA"/>
</dbReference>
<feature type="compositionally biased region" description="Basic and acidic residues" evidence="1">
    <location>
        <begin position="179"/>
        <end position="199"/>
    </location>
</feature>
<keyword evidence="2" id="KW-1133">Transmembrane helix</keyword>
<feature type="transmembrane region" description="Helical" evidence="2">
    <location>
        <begin position="133"/>
        <end position="153"/>
    </location>
</feature>
<dbReference type="Proteomes" id="UP001303160">
    <property type="component" value="Unassembled WGS sequence"/>
</dbReference>
<gene>
    <name evidence="3" type="ORF">QBC40DRAFT_260620</name>
</gene>
<comment type="caution">
    <text evidence="3">The sequence shown here is derived from an EMBL/GenBank/DDBJ whole genome shotgun (WGS) entry which is preliminary data.</text>
</comment>
<evidence type="ECO:0000256" key="1">
    <source>
        <dbReference type="SAM" id="MobiDB-lite"/>
    </source>
</evidence>
<organism evidence="3 4">
    <name type="scientific">Triangularia verruculosa</name>
    <dbReference type="NCBI Taxonomy" id="2587418"/>
    <lineage>
        <taxon>Eukaryota</taxon>
        <taxon>Fungi</taxon>
        <taxon>Dikarya</taxon>
        <taxon>Ascomycota</taxon>
        <taxon>Pezizomycotina</taxon>
        <taxon>Sordariomycetes</taxon>
        <taxon>Sordariomycetidae</taxon>
        <taxon>Sordariales</taxon>
        <taxon>Podosporaceae</taxon>
        <taxon>Triangularia</taxon>
    </lineage>
</organism>
<reference evidence="3" key="2">
    <citation type="submission" date="2023-05" db="EMBL/GenBank/DDBJ databases">
        <authorList>
            <consortium name="Lawrence Berkeley National Laboratory"/>
            <person name="Steindorff A."/>
            <person name="Hensen N."/>
            <person name="Bonometti L."/>
            <person name="Westerberg I."/>
            <person name="Brannstrom I.O."/>
            <person name="Guillou S."/>
            <person name="Cros-Aarteil S."/>
            <person name="Calhoun S."/>
            <person name="Haridas S."/>
            <person name="Kuo A."/>
            <person name="Mondo S."/>
            <person name="Pangilinan J."/>
            <person name="Riley R."/>
            <person name="Labutti K."/>
            <person name="Andreopoulos B."/>
            <person name="Lipzen A."/>
            <person name="Chen C."/>
            <person name="Yanf M."/>
            <person name="Daum C."/>
            <person name="Ng V."/>
            <person name="Clum A."/>
            <person name="Ohm R."/>
            <person name="Martin F."/>
            <person name="Silar P."/>
            <person name="Natvig D."/>
            <person name="Lalanne C."/>
            <person name="Gautier V."/>
            <person name="Ament-Velasquez S.L."/>
            <person name="Kruys A."/>
            <person name="Hutchinson M.I."/>
            <person name="Powell A.J."/>
            <person name="Barry K."/>
            <person name="Miller A.N."/>
            <person name="Grigoriev I.V."/>
            <person name="Debuchy R."/>
            <person name="Gladieux P."/>
            <person name="Thoren M.H."/>
            <person name="Johannesson H."/>
        </authorList>
    </citation>
    <scope>NUCLEOTIDE SEQUENCE</scope>
    <source>
        <strain evidence="3">CBS 315.58</strain>
    </source>
</reference>
<reference evidence="3" key="1">
    <citation type="journal article" date="2023" name="Mol. Phylogenet. Evol.">
        <title>Genome-scale phylogeny and comparative genomics of the fungal order Sordariales.</title>
        <authorList>
            <person name="Hensen N."/>
            <person name="Bonometti L."/>
            <person name="Westerberg I."/>
            <person name="Brannstrom I.O."/>
            <person name="Guillou S."/>
            <person name="Cros-Aarteil S."/>
            <person name="Calhoun S."/>
            <person name="Haridas S."/>
            <person name="Kuo A."/>
            <person name="Mondo S."/>
            <person name="Pangilinan J."/>
            <person name="Riley R."/>
            <person name="LaButti K."/>
            <person name="Andreopoulos B."/>
            <person name="Lipzen A."/>
            <person name="Chen C."/>
            <person name="Yan M."/>
            <person name="Daum C."/>
            <person name="Ng V."/>
            <person name="Clum A."/>
            <person name="Steindorff A."/>
            <person name="Ohm R.A."/>
            <person name="Martin F."/>
            <person name="Silar P."/>
            <person name="Natvig D.O."/>
            <person name="Lalanne C."/>
            <person name="Gautier V."/>
            <person name="Ament-Velasquez S.L."/>
            <person name="Kruys A."/>
            <person name="Hutchinson M.I."/>
            <person name="Powell A.J."/>
            <person name="Barry K."/>
            <person name="Miller A.N."/>
            <person name="Grigoriev I.V."/>
            <person name="Debuchy R."/>
            <person name="Gladieux P."/>
            <person name="Hiltunen Thoren M."/>
            <person name="Johannesson H."/>
        </authorList>
    </citation>
    <scope>NUCLEOTIDE SEQUENCE</scope>
    <source>
        <strain evidence="3">CBS 315.58</strain>
    </source>
</reference>
<dbReference type="AlphaFoldDB" id="A0AAN7AY56"/>
<feature type="region of interest" description="Disordered" evidence="1">
    <location>
        <begin position="171"/>
        <end position="203"/>
    </location>
</feature>
<accession>A0AAN7AY56</accession>
<sequence>MNRCPPSDSEALPRLSSVGRWEHSLVPHLHLSNITLLRTPRLILLGGSAITSFVTGMTALQLEIPHDPEGTKLAKMSLRITSSTFLGLLIVGYSLWFLRFRAQKTQRFLYALCGIDLILWVFVRHEAASDTDAFTWLDGLNLFSLVAVLCGILNAESRLITSVFEGNETASLNADDAENPDRRSRDNHSDEESIGEQRNDNVSGGELSFVPAVARSIAGI</sequence>
<feature type="transmembrane region" description="Helical" evidence="2">
    <location>
        <begin position="42"/>
        <end position="64"/>
    </location>
</feature>
<protein>
    <submittedName>
        <fullName evidence="3">Uncharacterized protein</fullName>
    </submittedName>
</protein>
<keyword evidence="2" id="KW-0812">Transmembrane</keyword>
<feature type="transmembrane region" description="Helical" evidence="2">
    <location>
        <begin position="108"/>
        <end position="127"/>
    </location>
</feature>
<keyword evidence="4" id="KW-1185">Reference proteome</keyword>
<feature type="transmembrane region" description="Helical" evidence="2">
    <location>
        <begin position="76"/>
        <end position="96"/>
    </location>
</feature>
<keyword evidence="2" id="KW-0472">Membrane</keyword>
<name>A0AAN7AY56_9PEZI</name>
<evidence type="ECO:0000256" key="2">
    <source>
        <dbReference type="SAM" id="Phobius"/>
    </source>
</evidence>
<proteinExistence type="predicted"/>
<evidence type="ECO:0000313" key="3">
    <source>
        <dbReference type="EMBL" id="KAK4205731.1"/>
    </source>
</evidence>
<evidence type="ECO:0000313" key="4">
    <source>
        <dbReference type="Proteomes" id="UP001303160"/>
    </source>
</evidence>